<protein>
    <submittedName>
        <fullName evidence="2">MBL fold metallo-hydrolase</fullName>
    </submittedName>
</protein>
<evidence type="ECO:0000313" key="3">
    <source>
        <dbReference type="Proteomes" id="UP001179121"/>
    </source>
</evidence>
<evidence type="ECO:0000313" key="2">
    <source>
        <dbReference type="EMBL" id="CAI4030333.1"/>
    </source>
</evidence>
<dbReference type="Proteomes" id="UP001179121">
    <property type="component" value="Chromosome"/>
</dbReference>
<dbReference type="InterPro" id="IPR052926">
    <property type="entry name" value="Metallo-beta-lactamase_dom"/>
</dbReference>
<dbReference type="EMBL" id="OX365700">
    <property type="protein sequence ID" value="CAI4030333.1"/>
    <property type="molecule type" value="Genomic_DNA"/>
</dbReference>
<dbReference type="AlphaFoldDB" id="A0AA86MWG9"/>
<dbReference type="InterPro" id="IPR001279">
    <property type="entry name" value="Metallo-B-lactamas"/>
</dbReference>
<dbReference type="CDD" id="cd07713">
    <property type="entry name" value="DHPS-like_MBL-fold"/>
    <property type="match status" value="1"/>
</dbReference>
<dbReference type="InterPro" id="IPR041712">
    <property type="entry name" value="DHPS-like_MBL-fold"/>
</dbReference>
<proteinExistence type="predicted"/>
<reference evidence="2" key="1">
    <citation type="submission" date="2022-10" db="EMBL/GenBank/DDBJ databases">
        <authorList>
            <person name="Koch H."/>
        </authorList>
    </citation>
    <scope>NUCLEOTIDE SEQUENCE</scope>
    <source>
        <strain evidence="2">DNF</strain>
    </source>
</reference>
<dbReference type="SUPFAM" id="SSF56281">
    <property type="entry name" value="Metallo-hydrolase/oxidoreductase"/>
    <property type="match status" value="1"/>
</dbReference>
<dbReference type="GO" id="GO:0016740">
    <property type="term" value="F:transferase activity"/>
    <property type="evidence" value="ECO:0007669"/>
    <property type="project" value="TreeGrafter"/>
</dbReference>
<dbReference type="Pfam" id="PF12706">
    <property type="entry name" value="Lactamase_B_2"/>
    <property type="match status" value="1"/>
</dbReference>
<dbReference type="PANTHER" id="PTHR13754:SF13">
    <property type="entry name" value="METALLO-BETA-LACTAMASE SUPERFAMILY PROTEIN (AFU_ORTHOLOGUE AFUA_3G07630)"/>
    <property type="match status" value="1"/>
</dbReference>
<gene>
    <name evidence="2" type="ORF">DNFV4_00761</name>
</gene>
<sequence>MMQDSRSRHHIRPRMAERVEVQVLVDNVTDQLSTNPQQVHSELSCLLHAGMVEWSGEAICCAHFGLSLVVTAYAEGRAYRVLFDAGPEGYAVERNGRRLGIQFGSIGAAVLSHGHWDHGGGLPRAAELIRESGGRRVPLYLHPGVFRRRALRLPNGGIVPFKPIPSCDELSARGTDVQYSSEPRLLPDGLFCLSGEIPRVTAYERGFPSHLRQREDGAGWDPDPLILDEQFLAVCVEGKGVVVFTACSHAGVVNVLTRAHTLFPDMPLYAVMGGLHLSGPGPEQIIPETVRDLSRFGLTMIIPAHCTGWRAVAALVNAFGEGVVVPSAVGKRYHFSRSDRC</sequence>
<accession>A0AA86MWG9</accession>
<dbReference type="KEGG" id="nti:DNFV4_00761"/>
<keyword evidence="3" id="KW-1185">Reference proteome</keyword>
<organism evidence="2 3">
    <name type="scientific">Nitrospira tepida</name>
    <dbReference type="NCBI Taxonomy" id="2973512"/>
    <lineage>
        <taxon>Bacteria</taxon>
        <taxon>Pseudomonadati</taxon>
        <taxon>Nitrospirota</taxon>
        <taxon>Nitrospiria</taxon>
        <taxon>Nitrospirales</taxon>
        <taxon>Nitrospiraceae</taxon>
        <taxon>Nitrospira</taxon>
    </lineage>
</organism>
<feature type="domain" description="Metallo-beta-lactamase" evidence="1">
    <location>
        <begin position="79"/>
        <end position="147"/>
    </location>
</feature>
<evidence type="ECO:0000259" key="1">
    <source>
        <dbReference type="Pfam" id="PF12706"/>
    </source>
</evidence>
<dbReference type="RefSeq" id="WP_289267325.1">
    <property type="nucleotide sequence ID" value="NZ_OX365700.1"/>
</dbReference>
<dbReference type="Gene3D" id="3.60.15.10">
    <property type="entry name" value="Ribonuclease Z/Hydroxyacylglutathione hydrolase-like"/>
    <property type="match status" value="1"/>
</dbReference>
<name>A0AA86MWG9_9BACT</name>
<dbReference type="InterPro" id="IPR036866">
    <property type="entry name" value="RibonucZ/Hydroxyglut_hydro"/>
</dbReference>
<dbReference type="PANTHER" id="PTHR13754">
    <property type="entry name" value="METALLO-BETA-LACTAMASE SUPERFAMILY PROTEIN"/>
    <property type="match status" value="1"/>
</dbReference>